<gene>
    <name evidence="1" type="ordered locus">ETA_28760</name>
</gene>
<dbReference type="EMBL" id="CU468135">
    <property type="protein sequence ID" value="CAO97922.1"/>
    <property type="molecule type" value="Genomic_DNA"/>
</dbReference>
<organism evidence="1 2">
    <name type="scientific">Erwinia tasmaniensis (strain DSM 17950 / CFBP 7177 / CIP 109463 / NCPPB 4357 / Et1/99)</name>
    <dbReference type="NCBI Taxonomy" id="465817"/>
    <lineage>
        <taxon>Bacteria</taxon>
        <taxon>Pseudomonadati</taxon>
        <taxon>Pseudomonadota</taxon>
        <taxon>Gammaproteobacteria</taxon>
        <taxon>Enterobacterales</taxon>
        <taxon>Erwiniaceae</taxon>
        <taxon>Erwinia</taxon>
    </lineage>
</organism>
<dbReference type="HOGENOM" id="CLU_1466076_0_0_6"/>
<reference evidence="1 2" key="1">
    <citation type="journal article" date="2008" name="Environ. Microbiol.">
        <title>The genome of Erwinia tasmaniensis strain Et1/99, a non-pathogenic bacterium in the genus Erwinia.</title>
        <authorList>
            <person name="Kube M."/>
            <person name="Migdoll A.M."/>
            <person name="Mueller I."/>
            <person name="Kuhl H."/>
            <person name="Beck A."/>
            <person name="Reinhardt R."/>
            <person name="Geider K."/>
        </authorList>
    </citation>
    <scope>NUCLEOTIDE SEQUENCE [LARGE SCALE GENOMIC DNA]</scope>
    <source>
        <strain evidence="2">DSM 17950 / CFBP 7177 / CIP 109463 / NCPPB 4357 / Et1/99</strain>
    </source>
</reference>
<dbReference type="KEGG" id="eta:ETA_28760"/>
<protein>
    <recommendedName>
        <fullName evidence="3">Fimbrial protein</fullName>
    </recommendedName>
</protein>
<dbReference type="AlphaFoldDB" id="B2VEX5"/>
<accession>B2VEX5</accession>
<dbReference type="STRING" id="465817.ETA_28760"/>
<sequence>MLPAAAAGPTNLEKKSMKYPAYLGTMLVVAAQLSAVPHAAAGSAAVTLYSDITSSCTISQPEVVTLPNIPALAFAGKDPGSILMDYWAELNITVSCPGATRYSLTFTPGGATPTKTQCMATDKAFIRFCVLDFLTVLDFSKGPVVLSKPVISTSTAYHVLPAVGTGDITAGTVNGIMTVVVAPL</sequence>
<evidence type="ECO:0000313" key="2">
    <source>
        <dbReference type="Proteomes" id="UP000001726"/>
    </source>
</evidence>
<evidence type="ECO:0008006" key="3">
    <source>
        <dbReference type="Google" id="ProtNLM"/>
    </source>
</evidence>
<keyword evidence="2" id="KW-1185">Reference proteome</keyword>
<proteinExistence type="predicted"/>
<name>B2VEX5_ERWT9</name>
<evidence type="ECO:0000313" key="1">
    <source>
        <dbReference type="EMBL" id="CAO97922.1"/>
    </source>
</evidence>
<dbReference type="eggNOG" id="ENOG502ZGK3">
    <property type="taxonomic scope" value="Bacteria"/>
</dbReference>
<dbReference type="Proteomes" id="UP000001726">
    <property type="component" value="Chromosome"/>
</dbReference>